<keyword evidence="4" id="KW-1185">Reference proteome</keyword>
<dbReference type="GO" id="GO:0004049">
    <property type="term" value="F:anthranilate synthase activity"/>
    <property type="evidence" value="ECO:0007669"/>
    <property type="project" value="TreeGrafter"/>
</dbReference>
<sequence length="197" mass="22159">MKILILDNYDSFTYNLVHYVEDITGTLPDVYRNDEISIEEIQNYDAIILSPGPGIPDEAGVLKETIKTYAGRIPIFGVCLGLQAITEVFGGELENLHDVFHGVATEMKVTKENTITFKDIPETFEAARYHSWIASHTNFPSELEITAIDDVGSIMALRHKEYLVEAVQFHPESILTPEGKKMIENFINSVENLKIKA</sequence>
<dbReference type="RefSeq" id="WP_086031290.1">
    <property type="nucleotide sequence ID" value="NZ_LAPZ01000013.1"/>
</dbReference>
<dbReference type="GO" id="GO:0005829">
    <property type="term" value="C:cytosol"/>
    <property type="evidence" value="ECO:0007669"/>
    <property type="project" value="TreeGrafter"/>
</dbReference>
<dbReference type="FunCoup" id="A0A1Y2PB77">
    <property type="interactions" value="302"/>
</dbReference>
<dbReference type="NCBIfam" id="TIGR00566">
    <property type="entry name" value="trpG_papA"/>
    <property type="match status" value="1"/>
</dbReference>
<name>A0A1Y2PB77_9FLAO</name>
<evidence type="ECO:0000256" key="1">
    <source>
        <dbReference type="ARBA" id="ARBA00022962"/>
    </source>
</evidence>
<dbReference type="Gene3D" id="3.40.50.880">
    <property type="match status" value="1"/>
</dbReference>
<organism evidence="3 4">
    <name type="scientific">Tenacibaculum holothuriorum</name>
    <dbReference type="NCBI Taxonomy" id="1635173"/>
    <lineage>
        <taxon>Bacteria</taxon>
        <taxon>Pseudomonadati</taxon>
        <taxon>Bacteroidota</taxon>
        <taxon>Flavobacteriia</taxon>
        <taxon>Flavobacteriales</taxon>
        <taxon>Flavobacteriaceae</taxon>
        <taxon>Tenacibaculum</taxon>
    </lineage>
</organism>
<dbReference type="PANTHER" id="PTHR43418:SF4">
    <property type="entry name" value="MULTIFUNCTIONAL TRYPTOPHAN BIOSYNTHESIS PROTEIN"/>
    <property type="match status" value="1"/>
</dbReference>
<dbReference type="InterPro" id="IPR050472">
    <property type="entry name" value="Anth_synth/Amidotransfase"/>
</dbReference>
<proteinExistence type="predicted"/>
<feature type="domain" description="Glutamine amidotransferase" evidence="2">
    <location>
        <begin position="4"/>
        <end position="187"/>
    </location>
</feature>
<evidence type="ECO:0000259" key="2">
    <source>
        <dbReference type="Pfam" id="PF00117"/>
    </source>
</evidence>
<dbReference type="STRING" id="1635173.WH52_12430"/>
<dbReference type="PROSITE" id="PS51273">
    <property type="entry name" value="GATASE_TYPE_1"/>
    <property type="match status" value="1"/>
</dbReference>
<dbReference type="Pfam" id="PF00117">
    <property type="entry name" value="GATase"/>
    <property type="match status" value="1"/>
</dbReference>
<dbReference type="PRINTS" id="PR00096">
    <property type="entry name" value="GATASE"/>
</dbReference>
<dbReference type="PRINTS" id="PR00099">
    <property type="entry name" value="CPSGATASE"/>
</dbReference>
<dbReference type="InterPro" id="IPR006221">
    <property type="entry name" value="TrpG/PapA_dom"/>
</dbReference>
<dbReference type="Proteomes" id="UP000194221">
    <property type="component" value="Unassembled WGS sequence"/>
</dbReference>
<evidence type="ECO:0000313" key="4">
    <source>
        <dbReference type="Proteomes" id="UP000194221"/>
    </source>
</evidence>
<comment type="caution">
    <text evidence="3">The sequence shown here is derived from an EMBL/GenBank/DDBJ whole genome shotgun (WGS) entry which is preliminary data.</text>
</comment>
<dbReference type="CDD" id="cd01743">
    <property type="entry name" value="GATase1_Anthranilate_Synthase"/>
    <property type="match status" value="1"/>
</dbReference>
<dbReference type="EMBL" id="LAPZ01000013">
    <property type="protein sequence ID" value="OSY87261.1"/>
    <property type="molecule type" value="Genomic_DNA"/>
</dbReference>
<reference evidence="3 4" key="1">
    <citation type="submission" date="2015-03" db="EMBL/GenBank/DDBJ databases">
        <title>Genome sequence of Tenacibaculum sp. S2-2, isolated from intestinal microbiota of sea cucumber, Apostichopus japonicas.</title>
        <authorList>
            <person name="Shao Z."/>
            <person name="Wang L."/>
            <person name="Li X."/>
        </authorList>
    </citation>
    <scope>NUCLEOTIDE SEQUENCE [LARGE SCALE GENOMIC DNA]</scope>
    <source>
        <strain evidence="3 4">S2-2</strain>
    </source>
</reference>
<accession>A0A1Y2PB77</accession>
<dbReference type="OrthoDB" id="9786812at2"/>
<dbReference type="PANTHER" id="PTHR43418">
    <property type="entry name" value="MULTIFUNCTIONAL TRYPTOPHAN BIOSYNTHESIS PROTEIN-RELATED"/>
    <property type="match status" value="1"/>
</dbReference>
<dbReference type="SUPFAM" id="SSF52317">
    <property type="entry name" value="Class I glutamine amidotransferase-like"/>
    <property type="match status" value="1"/>
</dbReference>
<protein>
    <submittedName>
        <fullName evidence="3">Anthranilate synthase subunit II</fullName>
    </submittedName>
</protein>
<dbReference type="AlphaFoldDB" id="A0A1Y2PB77"/>
<dbReference type="FunFam" id="3.40.50.880:FF:000003">
    <property type="entry name" value="Anthranilate synthase component II"/>
    <property type="match status" value="1"/>
</dbReference>
<dbReference type="InterPro" id="IPR029062">
    <property type="entry name" value="Class_I_gatase-like"/>
</dbReference>
<dbReference type="InterPro" id="IPR017926">
    <property type="entry name" value="GATASE"/>
</dbReference>
<gene>
    <name evidence="3" type="ORF">WH52_12430</name>
</gene>
<dbReference type="InParanoid" id="A0A1Y2PB77"/>
<dbReference type="GO" id="GO:0000162">
    <property type="term" value="P:L-tryptophan biosynthetic process"/>
    <property type="evidence" value="ECO:0007669"/>
    <property type="project" value="TreeGrafter"/>
</dbReference>
<dbReference type="PRINTS" id="PR00097">
    <property type="entry name" value="ANTSNTHASEII"/>
</dbReference>
<keyword evidence="1" id="KW-0315">Glutamine amidotransferase</keyword>
<evidence type="ECO:0000313" key="3">
    <source>
        <dbReference type="EMBL" id="OSY87261.1"/>
    </source>
</evidence>